<organism evidence="1 2">
    <name type="scientific">Microterricola pindariensis</name>
    <dbReference type="NCBI Taxonomy" id="478010"/>
    <lineage>
        <taxon>Bacteria</taxon>
        <taxon>Bacillati</taxon>
        <taxon>Actinomycetota</taxon>
        <taxon>Actinomycetes</taxon>
        <taxon>Micrococcales</taxon>
        <taxon>Microbacteriaceae</taxon>
        <taxon>Microterricola</taxon>
    </lineage>
</organism>
<keyword evidence="2" id="KW-1185">Reference proteome</keyword>
<name>A0ABX5AY39_9MICO</name>
<evidence type="ECO:0000313" key="1">
    <source>
        <dbReference type="EMBL" id="PPL19812.1"/>
    </source>
</evidence>
<protein>
    <submittedName>
        <fullName evidence="1">Uncharacterized protein</fullName>
    </submittedName>
</protein>
<reference evidence="1 2" key="1">
    <citation type="journal article" date="2008" name="Int. J. Syst. Evol. Microbiol.">
        <title>Leifsonia pindariensis sp. nov., isolated from the Pindari glacier of the Indian Himalayas, and emended description of the genus Leifsonia.</title>
        <authorList>
            <person name="Reddy G.S."/>
            <person name="Prabagaran S.R."/>
            <person name="Shivaji S."/>
        </authorList>
    </citation>
    <scope>NUCLEOTIDE SEQUENCE [LARGE SCALE GENOMIC DNA]</scope>
    <source>
        <strain evidence="1 2">PON 10</strain>
    </source>
</reference>
<gene>
    <name evidence="1" type="ORF">GY24_04130</name>
</gene>
<dbReference type="EMBL" id="MPZN01000008">
    <property type="protein sequence ID" value="PPL19812.1"/>
    <property type="molecule type" value="Genomic_DNA"/>
</dbReference>
<proteinExistence type="predicted"/>
<comment type="caution">
    <text evidence="1">The sequence shown here is derived from an EMBL/GenBank/DDBJ whole genome shotgun (WGS) entry which is preliminary data.</text>
</comment>
<dbReference type="Proteomes" id="UP000237755">
    <property type="component" value="Unassembled WGS sequence"/>
</dbReference>
<accession>A0ABX5AY39</accession>
<evidence type="ECO:0000313" key="2">
    <source>
        <dbReference type="Proteomes" id="UP000237755"/>
    </source>
</evidence>
<sequence length="462" mass="50802">MPDAAPSVLTLTAPFHIFRSKGANRIRYQSASRISEGFDKDAAPTVGAICIAVHESSEDEEDGAVGDSIVALALVRGVAGVASGLVRATLTPIYRLPAAVPVADLQRKPVALGKIPPDFHSRLLSAETAQALVKHLEAFDPTLREWIAAVLGDAREFPEGVQQSRVEAKDAVQLAAQMANIELPADAFVSPPSESANETLLQTVLNAGYEHDLEEELLPLDLQRFDGKLVGDQRAASVAVFIDKNGGDKLMVMSVNKKPIELELGVDLLYWDQVHDAFTFVQYKRLEKFKSNDPHNGHEWAYARKGEITKQLALMPMGRQVAKLAADWRAFGTPFWFKFVRGDAGRKLDNKTLKGMYVPADWLRLAVEEDTFKVGPRGGFRLTYDNAKYVDRTTFAQLVSRGFVGTAGARSKAFKKLLQSKDRELIVAVRTEWQDDEDPELNDLSPEADGVARAVGFSNLPF</sequence>
<dbReference type="RefSeq" id="WP_104474499.1">
    <property type="nucleotide sequence ID" value="NZ_MPZN01000008.1"/>
</dbReference>